<comment type="caution">
    <text evidence="1">The sequence shown here is derived from an EMBL/GenBank/DDBJ whole genome shotgun (WGS) entry which is preliminary data.</text>
</comment>
<evidence type="ECO:0000313" key="1">
    <source>
        <dbReference type="EMBL" id="TGO82797.1"/>
    </source>
</evidence>
<organism evidence="1 2">
    <name type="scientific">Botrytis porri</name>
    <dbReference type="NCBI Taxonomy" id="87229"/>
    <lineage>
        <taxon>Eukaryota</taxon>
        <taxon>Fungi</taxon>
        <taxon>Dikarya</taxon>
        <taxon>Ascomycota</taxon>
        <taxon>Pezizomycotina</taxon>
        <taxon>Leotiomycetes</taxon>
        <taxon>Helotiales</taxon>
        <taxon>Sclerotiniaceae</taxon>
        <taxon>Botrytis</taxon>
    </lineage>
</organism>
<reference evidence="1 2" key="1">
    <citation type="submission" date="2017-12" db="EMBL/GenBank/DDBJ databases">
        <title>Comparative genomics of Botrytis spp.</title>
        <authorList>
            <person name="Valero-Jimenez C.A."/>
            <person name="Tapia P."/>
            <person name="Veloso J."/>
            <person name="Silva-Moreno E."/>
            <person name="Staats M."/>
            <person name="Valdes J.H."/>
            <person name="Van Kan J.A.L."/>
        </authorList>
    </citation>
    <scope>NUCLEOTIDE SEQUENCE [LARGE SCALE GENOMIC DNA]</scope>
    <source>
        <strain evidence="1 2">MUCL3349</strain>
    </source>
</reference>
<dbReference type="AlphaFoldDB" id="A0A4Z1K9W5"/>
<keyword evidence="2" id="KW-1185">Reference proteome</keyword>
<evidence type="ECO:0000313" key="2">
    <source>
        <dbReference type="Proteomes" id="UP000297280"/>
    </source>
</evidence>
<dbReference type="EMBL" id="PQXO01000754">
    <property type="protein sequence ID" value="TGO82797.1"/>
    <property type="molecule type" value="Genomic_DNA"/>
</dbReference>
<protein>
    <submittedName>
        <fullName evidence="1">Uncharacterized protein</fullName>
    </submittedName>
</protein>
<dbReference type="Proteomes" id="UP000297280">
    <property type="component" value="Unassembled WGS sequence"/>
</dbReference>
<proteinExistence type="predicted"/>
<gene>
    <name evidence="1" type="ORF">BPOR_0757g00040</name>
</gene>
<name>A0A4Z1K9W5_9HELO</name>
<accession>A0A4Z1K9W5</accession>
<sequence>MWWCNGVLGTYSALQRGEIHEEEIAKPGFVDGFYCGKFGGDDVFVERGEVGGIVRGKGVGIGVPDVVDADPDGDEGLGGVHGDNWLCVGGP</sequence>